<dbReference type="AlphaFoldDB" id="A0A2J8T7S2"/>
<feature type="non-terminal residue" evidence="1">
    <location>
        <position position="1"/>
    </location>
</feature>
<protein>
    <submittedName>
        <fullName evidence="1">CNDP1 isoform 5</fullName>
    </submittedName>
</protein>
<organism evidence="1">
    <name type="scientific">Pongo abelii</name>
    <name type="common">Sumatran orangutan</name>
    <name type="synonym">Pongo pygmaeus abelii</name>
    <dbReference type="NCBI Taxonomy" id="9601"/>
    <lineage>
        <taxon>Eukaryota</taxon>
        <taxon>Metazoa</taxon>
        <taxon>Chordata</taxon>
        <taxon>Craniata</taxon>
        <taxon>Vertebrata</taxon>
        <taxon>Euteleostomi</taxon>
        <taxon>Mammalia</taxon>
        <taxon>Eutheria</taxon>
        <taxon>Euarchontoglires</taxon>
        <taxon>Primates</taxon>
        <taxon>Haplorrhini</taxon>
        <taxon>Catarrhini</taxon>
        <taxon>Hominidae</taxon>
        <taxon>Pongo</taxon>
    </lineage>
</organism>
<accession>A0A2J8T7S2</accession>
<dbReference type="EMBL" id="NDHI03003518">
    <property type="protein sequence ID" value="PNJ29063.1"/>
    <property type="molecule type" value="Genomic_DNA"/>
</dbReference>
<evidence type="ECO:0000313" key="1">
    <source>
        <dbReference type="EMBL" id="PNJ29063.1"/>
    </source>
</evidence>
<name>A0A2J8T7S2_PONAB</name>
<reference evidence="1" key="1">
    <citation type="submission" date="2017-12" db="EMBL/GenBank/DDBJ databases">
        <title>High-resolution comparative analysis of great ape genomes.</title>
        <authorList>
            <person name="Pollen A."/>
            <person name="Hastie A."/>
            <person name="Hormozdiari F."/>
            <person name="Dougherty M."/>
            <person name="Liu R."/>
            <person name="Chaisson M."/>
            <person name="Hoppe E."/>
            <person name="Hill C."/>
            <person name="Pang A."/>
            <person name="Hillier L."/>
            <person name="Baker C."/>
            <person name="Armstrong J."/>
            <person name="Shendure J."/>
            <person name="Paten B."/>
            <person name="Wilson R."/>
            <person name="Chao H."/>
            <person name="Schneider V."/>
            <person name="Ventura M."/>
            <person name="Kronenberg Z."/>
            <person name="Murali S."/>
            <person name="Gordon D."/>
            <person name="Cantsilieris S."/>
            <person name="Munson K."/>
            <person name="Nelson B."/>
            <person name="Raja A."/>
            <person name="Underwood J."/>
            <person name="Diekhans M."/>
            <person name="Fiddes I."/>
            <person name="Haussler D."/>
            <person name="Eichler E."/>
        </authorList>
    </citation>
    <scope>NUCLEOTIDE SEQUENCE [LARGE SCALE GENOMIC DNA]</scope>
    <source>
        <strain evidence="1">Susie</strain>
    </source>
</reference>
<proteinExistence type="predicted"/>
<gene>
    <name evidence="1" type="ORF">CR201_G0037272</name>
</gene>
<sequence length="37" mass="4174">ADRGDGWLTDPYVLTEGNFMDEERPTTKALSWLGSML</sequence>
<comment type="caution">
    <text evidence="1">The sequence shown here is derived from an EMBL/GenBank/DDBJ whole genome shotgun (WGS) entry which is preliminary data.</text>
</comment>